<dbReference type="EMBL" id="JAVHJM010000013">
    <property type="protein sequence ID" value="KAK6499436.1"/>
    <property type="molecule type" value="Genomic_DNA"/>
</dbReference>
<protein>
    <submittedName>
        <fullName evidence="1">Uncharacterized protein</fullName>
    </submittedName>
</protein>
<accession>A0AAN8NAV4</accession>
<reference evidence="1 2" key="1">
    <citation type="submission" date="2019-10" db="EMBL/GenBank/DDBJ databases">
        <authorList>
            <person name="Palmer J.M."/>
        </authorList>
    </citation>
    <scope>NUCLEOTIDE SEQUENCE [LARGE SCALE GENOMIC DNA]</scope>
    <source>
        <strain evidence="1 2">TWF506</strain>
    </source>
</reference>
<comment type="caution">
    <text evidence="1">The sequence shown here is derived from an EMBL/GenBank/DDBJ whole genome shotgun (WGS) entry which is preliminary data.</text>
</comment>
<evidence type="ECO:0000313" key="1">
    <source>
        <dbReference type="EMBL" id="KAK6499436.1"/>
    </source>
</evidence>
<dbReference type="Proteomes" id="UP001307849">
    <property type="component" value="Unassembled WGS sequence"/>
</dbReference>
<dbReference type="AlphaFoldDB" id="A0AAN8NAV4"/>
<name>A0AAN8NAV4_9PEZI</name>
<proteinExistence type="predicted"/>
<gene>
    <name evidence="1" type="ORF">TWF506_004064</name>
</gene>
<keyword evidence="2" id="KW-1185">Reference proteome</keyword>
<organism evidence="1 2">
    <name type="scientific">Arthrobotrys conoides</name>
    <dbReference type="NCBI Taxonomy" id="74498"/>
    <lineage>
        <taxon>Eukaryota</taxon>
        <taxon>Fungi</taxon>
        <taxon>Dikarya</taxon>
        <taxon>Ascomycota</taxon>
        <taxon>Pezizomycotina</taxon>
        <taxon>Orbiliomycetes</taxon>
        <taxon>Orbiliales</taxon>
        <taxon>Orbiliaceae</taxon>
        <taxon>Arthrobotrys</taxon>
    </lineage>
</organism>
<evidence type="ECO:0000313" key="2">
    <source>
        <dbReference type="Proteomes" id="UP001307849"/>
    </source>
</evidence>
<sequence length="241" mass="27314">MPSGLQEFGSESIFEIINETGVIVQKLIEIMIKFEDHATEDDYKADPDLHAKHATALDALQKIKSVIPQIPKFTIDTPIDFWKLTPIEPGSPDLVVWTALESLIIPLNIDIVDPVTRTMIWLGYTFEPNTSGTSGIWSINPDKANLRVRVLKSISNGIDGSVTAWAAPWGEFRDAVEDTAMETYIPQDFKDQMIKVVVDKLLDKAYLYLDRVTNLERYLAEFSEDAMRLIEDLPEGWDRED</sequence>